<dbReference type="EMBL" id="GBXM01081981">
    <property type="protein sequence ID" value="JAH26596.1"/>
    <property type="molecule type" value="Transcribed_RNA"/>
</dbReference>
<protein>
    <submittedName>
        <fullName evidence="1">Uncharacterized protein</fullName>
    </submittedName>
</protein>
<evidence type="ECO:0000313" key="1">
    <source>
        <dbReference type="EMBL" id="JAH26596.1"/>
    </source>
</evidence>
<reference evidence="1" key="2">
    <citation type="journal article" date="2015" name="Fish Shellfish Immunol.">
        <title>Early steps in the European eel (Anguilla anguilla)-Vibrio vulnificus interaction in the gills: Role of the RtxA13 toxin.</title>
        <authorList>
            <person name="Callol A."/>
            <person name="Pajuelo D."/>
            <person name="Ebbesson L."/>
            <person name="Teles M."/>
            <person name="MacKenzie S."/>
            <person name="Amaro C."/>
        </authorList>
    </citation>
    <scope>NUCLEOTIDE SEQUENCE</scope>
</reference>
<organism evidence="1">
    <name type="scientific">Anguilla anguilla</name>
    <name type="common">European freshwater eel</name>
    <name type="synonym">Muraena anguilla</name>
    <dbReference type="NCBI Taxonomy" id="7936"/>
    <lineage>
        <taxon>Eukaryota</taxon>
        <taxon>Metazoa</taxon>
        <taxon>Chordata</taxon>
        <taxon>Craniata</taxon>
        <taxon>Vertebrata</taxon>
        <taxon>Euteleostomi</taxon>
        <taxon>Actinopterygii</taxon>
        <taxon>Neopterygii</taxon>
        <taxon>Teleostei</taxon>
        <taxon>Anguilliformes</taxon>
        <taxon>Anguillidae</taxon>
        <taxon>Anguilla</taxon>
    </lineage>
</organism>
<accession>A0A0E9RBR8</accession>
<name>A0A0E9RBR8_ANGAN</name>
<dbReference type="AlphaFoldDB" id="A0A0E9RBR8"/>
<sequence>MDEFGLLPAAVHQERPFAFQTQNTVVLNERNDELYELLYNLLLTGMLLPQVCHLSPQSLVLSGTIKLQGL</sequence>
<proteinExistence type="predicted"/>
<reference evidence="1" key="1">
    <citation type="submission" date="2014-11" db="EMBL/GenBank/DDBJ databases">
        <authorList>
            <person name="Amaro Gonzalez C."/>
        </authorList>
    </citation>
    <scope>NUCLEOTIDE SEQUENCE</scope>
</reference>